<sequence>MIDFKDDDKYSSWNGISDLKIGFRQLSNSENIFSNGRHRILIDVHITPKDKNDMNMSIPNKILSKNTWLIDYNTGEKLSFDVSENDDFTWGYTDEPNEFTAIIIPSSVYLMNSREQASNSIKKSNFINTLTYYVYCAPTESNHIKQIGVLVQAPDGEHSISYGGDFDGVSAFLQLTAISEIFYDMSHIKMDSKIITTHYGEPGWIQENTYVSISPNDQYGKRHIMKLEYDGGKIDSIHQLYSEDEYHTVYYAHFLWSLGKEKTVSIGNAIWFNLPVNFPIDITVRQKVGFLCFTVILVDDSTFPEVKDYWYPEFYITIYDQYGNKGRFLIVPNNKNDEEKEKIHLVDS</sequence>
<dbReference type="RefSeq" id="WP_099124741.1">
    <property type="nucleotide sequence ID" value="NZ_CAWNRH010000035.1"/>
</dbReference>
<keyword evidence="2" id="KW-1185">Reference proteome</keyword>
<reference evidence="1 2" key="1">
    <citation type="journal article" date="2017" name="Nat. Microbiol.">
        <title>Natural product diversity associated with the nematode symbionts Photorhabdus and Xenorhabdus.</title>
        <authorList>
            <person name="Tobias N.J."/>
            <person name="Wolff H."/>
            <person name="Djahanschiri B."/>
            <person name="Grundmann F."/>
            <person name="Kronenwerth M."/>
            <person name="Shi Y.M."/>
            <person name="Simonyi S."/>
            <person name="Grun P."/>
            <person name="Shapiro-Ilan D."/>
            <person name="Pidot S.J."/>
            <person name="Stinear T.P."/>
            <person name="Ebersberger I."/>
            <person name="Bode H.B."/>
        </authorList>
    </citation>
    <scope>NUCLEOTIDE SEQUENCE [LARGE SCALE GENOMIC DNA]</scope>
    <source>
        <strain evidence="1 2">DSM 17904</strain>
    </source>
</reference>
<dbReference type="Proteomes" id="UP000222366">
    <property type="component" value="Unassembled WGS sequence"/>
</dbReference>
<proteinExistence type="predicted"/>
<dbReference type="AlphaFoldDB" id="A0A2D0KQT8"/>
<accession>A0A2D0KQT8</accession>
<evidence type="ECO:0000313" key="1">
    <source>
        <dbReference type="EMBL" id="PHM65738.1"/>
    </source>
</evidence>
<evidence type="ECO:0000313" key="2">
    <source>
        <dbReference type="Proteomes" id="UP000222366"/>
    </source>
</evidence>
<gene>
    <name evidence="1" type="ORF">Xsto_01683</name>
</gene>
<dbReference type="EMBL" id="NJAJ01000013">
    <property type="protein sequence ID" value="PHM65738.1"/>
    <property type="molecule type" value="Genomic_DNA"/>
</dbReference>
<comment type="caution">
    <text evidence="1">The sequence shown here is derived from an EMBL/GenBank/DDBJ whole genome shotgun (WGS) entry which is preliminary data.</text>
</comment>
<name>A0A2D0KQT8_9GAMM</name>
<protein>
    <submittedName>
        <fullName evidence="1">Uncharacterized protein</fullName>
    </submittedName>
</protein>
<organism evidence="1 2">
    <name type="scientific">Xenorhabdus stockiae</name>
    <dbReference type="NCBI Taxonomy" id="351614"/>
    <lineage>
        <taxon>Bacteria</taxon>
        <taxon>Pseudomonadati</taxon>
        <taxon>Pseudomonadota</taxon>
        <taxon>Gammaproteobacteria</taxon>
        <taxon>Enterobacterales</taxon>
        <taxon>Morganellaceae</taxon>
        <taxon>Xenorhabdus</taxon>
    </lineage>
</organism>